<feature type="transmembrane region" description="Helical" evidence="14">
    <location>
        <begin position="107"/>
        <end position="126"/>
    </location>
</feature>
<keyword evidence="5 14" id="KW-1003">Cell membrane</keyword>
<keyword evidence="14" id="KW-0133">Cell shape</keyword>
<keyword evidence="6 14" id="KW-0812">Transmembrane</keyword>
<keyword evidence="7 14" id="KW-0378">Hydrolase</keyword>
<accession>A0A934RQL8</accession>
<organism evidence="15 16">
    <name type="scientific">Roseibacillus ishigakijimensis</name>
    <dbReference type="NCBI Taxonomy" id="454146"/>
    <lineage>
        <taxon>Bacteria</taxon>
        <taxon>Pseudomonadati</taxon>
        <taxon>Verrucomicrobiota</taxon>
        <taxon>Verrucomicrobiia</taxon>
        <taxon>Verrucomicrobiales</taxon>
        <taxon>Verrucomicrobiaceae</taxon>
        <taxon>Roseibacillus</taxon>
    </lineage>
</organism>
<feature type="transmembrane region" description="Helical" evidence="14">
    <location>
        <begin position="41"/>
        <end position="59"/>
    </location>
</feature>
<feature type="transmembrane region" description="Helical" evidence="14">
    <location>
        <begin position="80"/>
        <end position="101"/>
    </location>
</feature>
<evidence type="ECO:0000256" key="11">
    <source>
        <dbReference type="ARBA" id="ARBA00032707"/>
    </source>
</evidence>
<evidence type="ECO:0000256" key="4">
    <source>
        <dbReference type="ARBA" id="ARBA00021581"/>
    </source>
</evidence>
<dbReference type="GO" id="GO:0009252">
    <property type="term" value="P:peptidoglycan biosynthetic process"/>
    <property type="evidence" value="ECO:0007669"/>
    <property type="project" value="UniProtKB-KW"/>
</dbReference>
<dbReference type="Pfam" id="PF02673">
    <property type="entry name" value="BacA"/>
    <property type="match status" value="1"/>
</dbReference>
<keyword evidence="16" id="KW-1185">Reference proteome</keyword>
<feature type="transmembrane region" description="Helical" evidence="14">
    <location>
        <begin position="178"/>
        <end position="196"/>
    </location>
</feature>
<dbReference type="RefSeq" id="WP_200393115.1">
    <property type="nucleotide sequence ID" value="NZ_JAENIO010000081.1"/>
</dbReference>
<dbReference type="GO" id="GO:0050380">
    <property type="term" value="F:undecaprenyl-diphosphatase activity"/>
    <property type="evidence" value="ECO:0007669"/>
    <property type="project" value="UniProtKB-UniRule"/>
</dbReference>
<keyword evidence="14" id="KW-0961">Cell wall biogenesis/degradation</keyword>
<dbReference type="EMBL" id="JAENIO010000081">
    <property type="protein sequence ID" value="MBK1835679.1"/>
    <property type="molecule type" value="Genomic_DNA"/>
</dbReference>
<reference evidence="15" key="1">
    <citation type="submission" date="2021-01" db="EMBL/GenBank/DDBJ databases">
        <title>Modified the classification status of verrucomicrobia.</title>
        <authorList>
            <person name="Feng X."/>
        </authorList>
    </citation>
    <scope>NUCLEOTIDE SEQUENCE</scope>
    <source>
        <strain evidence="15">KCTC 12986</strain>
    </source>
</reference>
<evidence type="ECO:0000256" key="13">
    <source>
        <dbReference type="ARBA" id="ARBA00047594"/>
    </source>
</evidence>
<feature type="transmembrane region" description="Helical" evidence="14">
    <location>
        <begin position="242"/>
        <end position="264"/>
    </location>
</feature>
<evidence type="ECO:0000256" key="3">
    <source>
        <dbReference type="ARBA" id="ARBA00012374"/>
    </source>
</evidence>
<evidence type="ECO:0000256" key="7">
    <source>
        <dbReference type="ARBA" id="ARBA00022801"/>
    </source>
</evidence>
<evidence type="ECO:0000256" key="8">
    <source>
        <dbReference type="ARBA" id="ARBA00022989"/>
    </source>
</evidence>
<comment type="catalytic activity">
    <reaction evidence="13 14">
        <text>di-trans,octa-cis-undecaprenyl diphosphate + H2O = di-trans,octa-cis-undecaprenyl phosphate + phosphate + H(+)</text>
        <dbReference type="Rhea" id="RHEA:28094"/>
        <dbReference type="ChEBI" id="CHEBI:15377"/>
        <dbReference type="ChEBI" id="CHEBI:15378"/>
        <dbReference type="ChEBI" id="CHEBI:43474"/>
        <dbReference type="ChEBI" id="CHEBI:58405"/>
        <dbReference type="ChEBI" id="CHEBI:60392"/>
        <dbReference type="EC" id="3.6.1.27"/>
    </reaction>
</comment>
<proteinExistence type="inferred from homology"/>
<keyword evidence="14" id="KW-0573">Peptidoglycan synthesis</keyword>
<dbReference type="AlphaFoldDB" id="A0A934RQL8"/>
<evidence type="ECO:0000256" key="6">
    <source>
        <dbReference type="ARBA" id="ARBA00022692"/>
    </source>
</evidence>
<protein>
    <recommendedName>
        <fullName evidence="4 14">Undecaprenyl-diphosphatase</fullName>
        <ecNumber evidence="3 14">3.6.1.27</ecNumber>
    </recommendedName>
    <alternativeName>
        <fullName evidence="12 14">Bacitracin resistance protein</fullName>
    </alternativeName>
    <alternativeName>
        <fullName evidence="11 14">Undecaprenyl pyrophosphate phosphatase</fullName>
    </alternativeName>
</protein>
<evidence type="ECO:0000256" key="12">
    <source>
        <dbReference type="ARBA" id="ARBA00032932"/>
    </source>
</evidence>
<dbReference type="HAMAP" id="MF_01006">
    <property type="entry name" value="Undec_diphosphatase"/>
    <property type="match status" value="1"/>
</dbReference>
<dbReference type="InterPro" id="IPR003824">
    <property type="entry name" value="UppP"/>
</dbReference>
<dbReference type="GO" id="GO:0005886">
    <property type="term" value="C:plasma membrane"/>
    <property type="evidence" value="ECO:0007669"/>
    <property type="project" value="UniProtKB-SubCell"/>
</dbReference>
<sequence length="267" mass="28682">MEIWEAIVVGIVQGLAEFLPISSSGHIVLTQFLLGIKTSGILFEVVLHVGTLLSVLVYFRKRLWRLTESLWNSELNEERCWIGYLALATVPAVVLVLTPLGDLFESAYSNPVLVSGLLLVTGSLLLAPKVIKSKSKELNWKTALAMGVGQAFAILPGISRSGSTITAGLLSGVKPEKAAEFAFLMSIPAIAGAVVKEKDAFAELSDDLLIAYGLGALAAFLSGLFAVYLVLAAIRRGKFEYFAYYCFAAGVIGMIWFSAVNTTWQAG</sequence>
<evidence type="ECO:0000256" key="5">
    <source>
        <dbReference type="ARBA" id="ARBA00022475"/>
    </source>
</evidence>
<keyword evidence="10 14" id="KW-0046">Antibiotic resistance</keyword>
<comment type="similarity">
    <text evidence="2 14">Belongs to the UppP family.</text>
</comment>
<evidence type="ECO:0000313" key="15">
    <source>
        <dbReference type="EMBL" id="MBK1835679.1"/>
    </source>
</evidence>
<evidence type="ECO:0000256" key="14">
    <source>
        <dbReference type="HAMAP-Rule" id="MF_01006"/>
    </source>
</evidence>
<keyword evidence="9 14" id="KW-0472">Membrane</keyword>
<dbReference type="PANTHER" id="PTHR30622">
    <property type="entry name" value="UNDECAPRENYL-DIPHOSPHATASE"/>
    <property type="match status" value="1"/>
</dbReference>
<comment type="subcellular location">
    <subcellularLocation>
        <location evidence="1 14">Cell membrane</location>
        <topology evidence="1 14">Multi-pass membrane protein</topology>
    </subcellularLocation>
</comment>
<dbReference type="GO" id="GO:0046677">
    <property type="term" value="P:response to antibiotic"/>
    <property type="evidence" value="ECO:0007669"/>
    <property type="project" value="UniProtKB-UniRule"/>
</dbReference>
<dbReference type="Proteomes" id="UP000604083">
    <property type="component" value="Unassembled WGS sequence"/>
</dbReference>
<dbReference type="GO" id="GO:0008360">
    <property type="term" value="P:regulation of cell shape"/>
    <property type="evidence" value="ECO:0007669"/>
    <property type="project" value="UniProtKB-KW"/>
</dbReference>
<keyword evidence="8 14" id="KW-1133">Transmembrane helix</keyword>
<comment type="miscellaneous">
    <text evidence="14">Bacitracin is thought to be involved in the inhibition of peptidoglycan synthesis by sequestering undecaprenyl diphosphate, thereby reducing the pool of lipid carrier available.</text>
</comment>
<name>A0A934RQL8_9BACT</name>
<evidence type="ECO:0000256" key="1">
    <source>
        <dbReference type="ARBA" id="ARBA00004651"/>
    </source>
</evidence>
<dbReference type="PANTHER" id="PTHR30622:SF2">
    <property type="entry name" value="UNDECAPRENYL-DIPHOSPHATASE"/>
    <property type="match status" value="1"/>
</dbReference>
<feature type="transmembrane region" description="Helical" evidence="14">
    <location>
        <begin position="208"/>
        <end position="230"/>
    </location>
</feature>
<comment type="caution">
    <text evidence="15">The sequence shown here is derived from an EMBL/GenBank/DDBJ whole genome shotgun (WGS) entry which is preliminary data.</text>
</comment>
<evidence type="ECO:0000313" key="16">
    <source>
        <dbReference type="Proteomes" id="UP000604083"/>
    </source>
</evidence>
<evidence type="ECO:0000256" key="9">
    <source>
        <dbReference type="ARBA" id="ARBA00023136"/>
    </source>
</evidence>
<dbReference type="EC" id="3.6.1.27" evidence="3 14"/>
<comment type="function">
    <text evidence="14">Catalyzes the dephosphorylation of undecaprenyl diphosphate (UPP). Confers resistance to bacitracin.</text>
</comment>
<evidence type="ECO:0000256" key="10">
    <source>
        <dbReference type="ARBA" id="ARBA00023251"/>
    </source>
</evidence>
<dbReference type="GO" id="GO:0071555">
    <property type="term" value="P:cell wall organization"/>
    <property type="evidence" value="ECO:0007669"/>
    <property type="project" value="UniProtKB-KW"/>
</dbReference>
<evidence type="ECO:0000256" key="2">
    <source>
        <dbReference type="ARBA" id="ARBA00010621"/>
    </source>
</evidence>
<gene>
    <name evidence="14" type="primary">uppP</name>
    <name evidence="15" type="ORF">JIN78_16565</name>
</gene>